<proteinExistence type="predicted"/>
<accession>A0A3R0Y2W9</accession>
<dbReference type="Proteomes" id="UP000885392">
    <property type="component" value="Unassembled WGS sequence"/>
</dbReference>
<dbReference type="AlphaFoldDB" id="A0A3R0Y2W9"/>
<gene>
    <name evidence="2" type="ORF">EAK82_27830</name>
</gene>
<reference evidence="2" key="1">
    <citation type="submission" date="2018-10" db="EMBL/GenBank/DDBJ databases">
        <authorList>
            <consortium name="PulseNet: The National Subtyping Network for Foodborne Disease Surveillance"/>
            <person name="Tarr C.L."/>
            <person name="Trees E."/>
            <person name="Katz L.S."/>
            <person name="Carleton-Romer H.A."/>
            <person name="Stroika S."/>
            <person name="Kucerova Z."/>
            <person name="Roache K.F."/>
            <person name="Sabol A.L."/>
            <person name="Besser J."/>
            <person name="Gerner-Smidt P."/>
        </authorList>
    </citation>
    <scope>NUCLEOTIDE SEQUENCE [LARGE SCALE GENOMIC DNA]</scope>
    <source>
        <strain evidence="2">PNUSAS038541</strain>
    </source>
</reference>
<protein>
    <submittedName>
        <fullName evidence="2">Helix-turn-helix domain-containing protein</fullName>
    </submittedName>
</protein>
<feature type="region of interest" description="Disordered" evidence="1">
    <location>
        <begin position="1"/>
        <end position="21"/>
    </location>
</feature>
<comment type="caution">
    <text evidence="2">The sequence shown here is derived from an EMBL/GenBank/DDBJ whole genome shotgun (WGS) entry which is preliminary data.</text>
</comment>
<organism evidence="2">
    <name type="scientific">Salmonella enterica</name>
    <name type="common">Salmonella choleraesuis</name>
    <dbReference type="NCBI Taxonomy" id="28901"/>
    <lineage>
        <taxon>Bacteria</taxon>
        <taxon>Pseudomonadati</taxon>
        <taxon>Pseudomonadota</taxon>
        <taxon>Gammaproteobacteria</taxon>
        <taxon>Enterobacterales</taxon>
        <taxon>Enterobacteriaceae</taxon>
        <taxon>Salmonella</taxon>
    </lineage>
</organism>
<sequence length="39" mass="4390">WDELSLKLSTATTPRGEDKSISSLLSAEWNTPEGWRDVL</sequence>
<dbReference type="EMBL" id="RVIJ01000075">
    <property type="protein sequence ID" value="MLW03898.1"/>
    <property type="molecule type" value="Genomic_DNA"/>
</dbReference>
<evidence type="ECO:0000313" key="2">
    <source>
        <dbReference type="EMBL" id="MLW03898.1"/>
    </source>
</evidence>
<feature type="non-terminal residue" evidence="2">
    <location>
        <position position="1"/>
    </location>
</feature>
<name>A0A3R0Y2W9_SALER</name>
<evidence type="ECO:0000256" key="1">
    <source>
        <dbReference type="SAM" id="MobiDB-lite"/>
    </source>
</evidence>